<reference evidence="2 3" key="1">
    <citation type="submission" date="2023-03" db="EMBL/GenBank/DDBJ databases">
        <title>High-quality genome of Scylla paramamosain provides insights in environmental adaptation.</title>
        <authorList>
            <person name="Zhang L."/>
        </authorList>
    </citation>
    <scope>NUCLEOTIDE SEQUENCE [LARGE SCALE GENOMIC DNA]</scope>
    <source>
        <strain evidence="2">LZ_2023a</strain>
        <tissue evidence="2">Muscle</tissue>
    </source>
</reference>
<sequence length="171" mass="18187">MADSLVSFDLVRLQSPGDAPAGGRRVTRVWVGEGTSEMSNGEAQAAVAAAAGGQSPLLTAALTLLSQNHSWARLLDSLGRSGEVSWLGFLYSVVSVVFVTMLAPALKVFLLTVVAATLRITAFYFFGEENMGKVVGSEGYLYYAKVLLGNYLGYGPVLHLLNRPHPDAPLL</sequence>
<protein>
    <submittedName>
        <fullName evidence="2">Uncharacterized protein</fullName>
    </submittedName>
</protein>
<gene>
    <name evidence="2" type="ORF">O3P69_010300</name>
</gene>
<evidence type="ECO:0000313" key="3">
    <source>
        <dbReference type="Proteomes" id="UP001487740"/>
    </source>
</evidence>
<keyword evidence="1" id="KW-1133">Transmembrane helix</keyword>
<keyword evidence="3" id="KW-1185">Reference proteome</keyword>
<keyword evidence="1" id="KW-0472">Membrane</keyword>
<proteinExistence type="predicted"/>
<dbReference type="Proteomes" id="UP001487740">
    <property type="component" value="Unassembled WGS sequence"/>
</dbReference>
<name>A0AAW0TRV7_SCYPA</name>
<comment type="caution">
    <text evidence="2">The sequence shown here is derived from an EMBL/GenBank/DDBJ whole genome shotgun (WGS) entry which is preliminary data.</text>
</comment>
<dbReference type="AlphaFoldDB" id="A0AAW0TRV7"/>
<evidence type="ECO:0000256" key="1">
    <source>
        <dbReference type="SAM" id="Phobius"/>
    </source>
</evidence>
<feature type="transmembrane region" description="Helical" evidence="1">
    <location>
        <begin position="139"/>
        <end position="161"/>
    </location>
</feature>
<dbReference type="EMBL" id="JARAKH010000025">
    <property type="protein sequence ID" value="KAK8390514.1"/>
    <property type="molecule type" value="Genomic_DNA"/>
</dbReference>
<accession>A0AAW0TRV7</accession>
<evidence type="ECO:0000313" key="2">
    <source>
        <dbReference type="EMBL" id="KAK8390514.1"/>
    </source>
</evidence>
<organism evidence="2 3">
    <name type="scientific">Scylla paramamosain</name>
    <name type="common">Mud crab</name>
    <dbReference type="NCBI Taxonomy" id="85552"/>
    <lineage>
        <taxon>Eukaryota</taxon>
        <taxon>Metazoa</taxon>
        <taxon>Ecdysozoa</taxon>
        <taxon>Arthropoda</taxon>
        <taxon>Crustacea</taxon>
        <taxon>Multicrustacea</taxon>
        <taxon>Malacostraca</taxon>
        <taxon>Eumalacostraca</taxon>
        <taxon>Eucarida</taxon>
        <taxon>Decapoda</taxon>
        <taxon>Pleocyemata</taxon>
        <taxon>Brachyura</taxon>
        <taxon>Eubrachyura</taxon>
        <taxon>Portunoidea</taxon>
        <taxon>Portunidae</taxon>
        <taxon>Portuninae</taxon>
        <taxon>Scylla</taxon>
    </lineage>
</organism>
<keyword evidence="1" id="KW-0812">Transmembrane</keyword>